<dbReference type="AlphaFoldDB" id="A0A6H9XBI8"/>
<dbReference type="GO" id="GO:0004519">
    <property type="term" value="F:endonuclease activity"/>
    <property type="evidence" value="ECO:0007669"/>
    <property type="project" value="UniProtKB-KW"/>
</dbReference>
<dbReference type="SMART" id="SM00507">
    <property type="entry name" value="HNHc"/>
    <property type="match status" value="1"/>
</dbReference>
<evidence type="ECO:0000313" key="2">
    <source>
        <dbReference type="Proteomes" id="UP000249886"/>
    </source>
</evidence>
<dbReference type="Gene3D" id="1.10.30.50">
    <property type="match status" value="1"/>
</dbReference>
<dbReference type="GeneID" id="84574804"/>
<name>A0A6H9XBI8_9CORY</name>
<dbReference type="RefSeq" id="WP_005527212.1">
    <property type="nucleotide sequence ID" value="NZ_CP050134.2"/>
</dbReference>
<dbReference type="CDD" id="cd00085">
    <property type="entry name" value="HNHc"/>
    <property type="match status" value="1"/>
</dbReference>
<evidence type="ECO:0000313" key="1">
    <source>
        <dbReference type="EMBL" id="SPW29458.1"/>
    </source>
</evidence>
<sequence>METLYDAYCTAQRSGAALVAHVRRQGLKKHQIARDFRITQKEADLYIWLGHQFTAKLLMLAAEKQLSVSQLQVVAKAANKASANLVDKQALRQEFIHHAATCTVDELHLYVNTRVLEVNSGRAPRKAATGISKQADADGMGHIHAAMPYHEAKKVSAILDTDAKKLRRLNPNLGYAEALTHALINRVTAPSADSSPTNTPCFLFPLQADATYFADGTVAFTNGSTRPLKELVNEQLSDYGYVIVTALDENGVPTVATSYLCRRRNPDGGGRDKQRSFSPWQKFISTAEYLCCMHPDCSYPAISSQGHHLKAWTNGGPTTLTNCVPLCGPHNAQNDDNPAKHWHNGHAIKDPATGRVGWQFTRGGPIYHNKNPLIRKGMREWALAYYGFISMTPTNK</sequence>
<dbReference type="Proteomes" id="UP000249886">
    <property type="component" value="Unassembled WGS sequence"/>
</dbReference>
<reference evidence="1 2" key="1">
    <citation type="submission" date="2018-06" db="EMBL/GenBank/DDBJ databases">
        <authorList>
            <consortium name="Pathogen Informatics"/>
            <person name="Doyle S."/>
        </authorList>
    </citation>
    <scope>NUCLEOTIDE SEQUENCE [LARGE SCALE GENOMIC DNA]</scope>
    <source>
        <strain evidence="1 2">NCTC10254</strain>
    </source>
</reference>
<keyword evidence="1" id="KW-0378">Hydrolase</keyword>
<keyword evidence="1" id="KW-0540">Nuclease</keyword>
<dbReference type="EMBL" id="UARK01000012">
    <property type="protein sequence ID" value="SPW29458.1"/>
    <property type="molecule type" value="Genomic_DNA"/>
</dbReference>
<gene>
    <name evidence="1" type="ORF">NCTC10254_01648</name>
</gene>
<comment type="caution">
    <text evidence="1">The sequence shown here is derived from an EMBL/GenBank/DDBJ whole genome shotgun (WGS) entry which is preliminary data.</text>
</comment>
<dbReference type="InterPro" id="IPR003615">
    <property type="entry name" value="HNH_nuc"/>
</dbReference>
<keyword evidence="1" id="KW-0255">Endonuclease</keyword>
<protein>
    <submittedName>
        <fullName evidence="1">Endonuclease</fullName>
    </submittedName>
</protein>
<accession>A0A6H9XBI8</accession>
<proteinExistence type="predicted"/>
<organism evidence="1 2">
    <name type="scientific">Corynebacterium matruchotii</name>
    <dbReference type="NCBI Taxonomy" id="43768"/>
    <lineage>
        <taxon>Bacteria</taxon>
        <taxon>Bacillati</taxon>
        <taxon>Actinomycetota</taxon>
        <taxon>Actinomycetes</taxon>
        <taxon>Mycobacteriales</taxon>
        <taxon>Corynebacteriaceae</taxon>
        <taxon>Corynebacterium</taxon>
    </lineage>
</organism>